<sequence>MSGSRIKIAGRFKPCIHMGCIDLESFVELNQKSRKMGSCGEDVTEIDVKPDGSWRAMNDREHMDLAQWHFPDGSLSVETGKNIKPDLESSKQIKHDGPSEEQSPFKL</sequence>
<evidence type="ECO:0000259" key="6">
    <source>
        <dbReference type="PROSITE" id="PS51044"/>
    </source>
</evidence>
<dbReference type="Gramene" id="RZC50027">
    <property type="protein sequence ID" value="RZC50027"/>
    <property type="gene ID" value="C5167_018456"/>
</dbReference>
<dbReference type="PANTHER" id="PTHR10782">
    <property type="entry name" value="ZINC FINGER MIZ DOMAIN-CONTAINING PROTEIN"/>
    <property type="match status" value="1"/>
</dbReference>
<evidence type="ECO:0000256" key="2">
    <source>
        <dbReference type="ARBA" id="ARBA00022771"/>
    </source>
</evidence>
<keyword evidence="1" id="KW-0479">Metal-binding</keyword>
<feature type="region of interest" description="Disordered" evidence="5">
    <location>
        <begin position="73"/>
        <end position="107"/>
    </location>
</feature>
<evidence type="ECO:0000256" key="4">
    <source>
        <dbReference type="PROSITE-ProRule" id="PRU00452"/>
    </source>
</evidence>
<dbReference type="STRING" id="3469.A0A4Y7IMX4"/>
<evidence type="ECO:0000256" key="5">
    <source>
        <dbReference type="SAM" id="MobiDB-lite"/>
    </source>
</evidence>
<dbReference type="EMBL" id="CM010716">
    <property type="protein sequence ID" value="RZC50027.1"/>
    <property type="molecule type" value="Genomic_DNA"/>
</dbReference>
<organism evidence="7 8">
    <name type="scientific">Papaver somniferum</name>
    <name type="common">Opium poppy</name>
    <dbReference type="NCBI Taxonomy" id="3469"/>
    <lineage>
        <taxon>Eukaryota</taxon>
        <taxon>Viridiplantae</taxon>
        <taxon>Streptophyta</taxon>
        <taxon>Embryophyta</taxon>
        <taxon>Tracheophyta</taxon>
        <taxon>Spermatophyta</taxon>
        <taxon>Magnoliopsida</taxon>
        <taxon>Ranunculales</taxon>
        <taxon>Papaveraceae</taxon>
        <taxon>Papaveroideae</taxon>
        <taxon>Papaver</taxon>
    </lineage>
</organism>
<feature type="domain" description="SP-RING-type" evidence="6">
    <location>
        <begin position="1"/>
        <end position="67"/>
    </location>
</feature>
<dbReference type="Proteomes" id="UP000316621">
    <property type="component" value="Chromosome 2"/>
</dbReference>
<dbReference type="GO" id="GO:0061665">
    <property type="term" value="F:SUMO ligase activity"/>
    <property type="evidence" value="ECO:0007669"/>
    <property type="project" value="TreeGrafter"/>
</dbReference>
<dbReference type="GO" id="GO:0016925">
    <property type="term" value="P:protein sumoylation"/>
    <property type="evidence" value="ECO:0007669"/>
    <property type="project" value="UniProtKB-ARBA"/>
</dbReference>
<dbReference type="InterPro" id="IPR004181">
    <property type="entry name" value="Znf_MIZ"/>
</dbReference>
<dbReference type="AlphaFoldDB" id="A0A4Y7IMX4"/>
<evidence type="ECO:0000313" key="7">
    <source>
        <dbReference type="EMBL" id="RZC50027.1"/>
    </source>
</evidence>
<evidence type="ECO:0000313" key="8">
    <source>
        <dbReference type="Proteomes" id="UP000316621"/>
    </source>
</evidence>
<dbReference type="GO" id="GO:0008270">
    <property type="term" value="F:zinc ion binding"/>
    <property type="evidence" value="ECO:0007669"/>
    <property type="project" value="UniProtKB-KW"/>
</dbReference>
<dbReference type="PANTHER" id="PTHR10782:SF102">
    <property type="entry name" value="E3 SUMO-PROTEIN LIGASE SIZ1"/>
    <property type="match status" value="1"/>
</dbReference>
<dbReference type="OMA" id="AMNDREH"/>
<dbReference type="InterPro" id="IPR013083">
    <property type="entry name" value="Znf_RING/FYVE/PHD"/>
</dbReference>
<name>A0A4Y7IMX4_PAPSO</name>
<protein>
    <recommendedName>
        <fullName evidence="6">SP-RING-type domain-containing protein</fullName>
    </recommendedName>
</protein>
<keyword evidence="3" id="KW-0862">Zinc</keyword>
<proteinExistence type="predicted"/>
<keyword evidence="2 4" id="KW-0863">Zinc-finger</keyword>
<evidence type="ECO:0000256" key="3">
    <source>
        <dbReference type="ARBA" id="ARBA00022833"/>
    </source>
</evidence>
<gene>
    <name evidence="7" type="ORF">C5167_018456</name>
</gene>
<evidence type="ECO:0000256" key="1">
    <source>
        <dbReference type="ARBA" id="ARBA00022723"/>
    </source>
</evidence>
<accession>A0A4Y7IMX4</accession>
<reference evidence="7 8" key="1">
    <citation type="journal article" date="2018" name="Science">
        <title>The opium poppy genome and morphinan production.</title>
        <authorList>
            <person name="Guo L."/>
            <person name="Winzer T."/>
            <person name="Yang X."/>
            <person name="Li Y."/>
            <person name="Ning Z."/>
            <person name="He Z."/>
            <person name="Teodor R."/>
            <person name="Lu Y."/>
            <person name="Bowser T.A."/>
            <person name="Graham I.A."/>
            <person name="Ye K."/>
        </authorList>
    </citation>
    <scope>NUCLEOTIDE SEQUENCE [LARGE SCALE GENOMIC DNA]</scope>
    <source>
        <strain evidence="8">cv. HN1</strain>
        <tissue evidence="7">Leaves</tissue>
    </source>
</reference>
<dbReference type="Gene3D" id="3.30.40.10">
    <property type="entry name" value="Zinc/RING finger domain, C3HC4 (zinc finger)"/>
    <property type="match status" value="1"/>
</dbReference>
<feature type="compositionally biased region" description="Basic and acidic residues" evidence="5">
    <location>
        <begin position="81"/>
        <end position="98"/>
    </location>
</feature>
<dbReference type="PROSITE" id="PS51044">
    <property type="entry name" value="ZF_SP_RING"/>
    <property type="match status" value="1"/>
</dbReference>
<keyword evidence="8" id="KW-1185">Reference proteome</keyword>
<dbReference type="GO" id="GO:0000785">
    <property type="term" value="C:chromatin"/>
    <property type="evidence" value="ECO:0007669"/>
    <property type="project" value="TreeGrafter"/>
</dbReference>